<feature type="domain" description="Radical SAM core" evidence="10">
    <location>
        <begin position="134"/>
        <end position="362"/>
    </location>
</feature>
<comment type="cofactor">
    <cofactor evidence="8">
        <name>[4Fe-4S] cluster</name>
        <dbReference type="ChEBI" id="CHEBI:49883"/>
    </cofactor>
    <text evidence="8">Binds 2 [4Fe-4S] clusters. One cluster is coordinated with 3 cysteines and an exchangeable S-adenosyl-L-methionine.</text>
</comment>
<evidence type="ECO:0000313" key="12">
    <source>
        <dbReference type="Proteomes" id="UP000199602"/>
    </source>
</evidence>
<dbReference type="GO" id="GO:0005829">
    <property type="term" value="C:cytosol"/>
    <property type="evidence" value="ECO:0007669"/>
    <property type="project" value="TreeGrafter"/>
</dbReference>
<dbReference type="PROSITE" id="PS51918">
    <property type="entry name" value="RADICAL_SAM"/>
    <property type="match status" value="1"/>
</dbReference>
<dbReference type="Pfam" id="PF04055">
    <property type="entry name" value="Radical_SAM"/>
    <property type="match status" value="1"/>
</dbReference>
<dbReference type="FunFam" id="3.80.30.20:FF:000001">
    <property type="entry name" value="tRNA-2-methylthio-N(6)-dimethylallyladenosine synthase 2"/>
    <property type="match status" value="1"/>
</dbReference>
<dbReference type="SUPFAM" id="SSF102114">
    <property type="entry name" value="Radical SAM enzymes"/>
    <property type="match status" value="1"/>
</dbReference>
<dbReference type="GO" id="GO:0051539">
    <property type="term" value="F:4 iron, 4 sulfur cluster binding"/>
    <property type="evidence" value="ECO:0007669"/>
    <property type="project" value="UniProtKB-UniRule"/>
</dbReference>
<dbReference type="CDD" id="cd01335">
    <property type="entry name" value="Radical_SAM"/>
    <property type="match status" value="1"/>
</dbReference>
<dbReference type="OrthoDB" id="9805215at2"/>
<keyword evidence="3 8" id="KW-0808">Transferase</keyword>
<proteinExistence type="inferred from homology"/>
<keyword evidence="4 8" id="KW-0949">S-adenosyl-L-methionine</keyword>
<name>A0A1H0F9P7_9BACT</name>
<dbReference type="Pfam" id="PF00919">
    <property type="entry name" value="UPF0004"/>
    <property type="match status" value="1"/>
</dbReference>
<dbReference type="RefSeq" id="WP_092066004.1">
    <property type="nucleotide sequence ID" value="NZ_FNIN01000011.1"/>
</dbReference>
<dbReference type="Proteomes" id="UP000199602">
    <property type="component" value="Unassembled WGS sequence"/>
</dbReference>
<keyword evidence="7 8" id="KW-0411">Iron-sulfur</keyword>
<dbReference type="InterPro" id="IPR013848">
    <property type="entry name" value="Methylthiotransferase_N"/>
</dbReference>
<keyword evidence="6 8" id="KW-0408">Iron</keyword>
<dbReference type="STRING" id="206665.SAMN04488516_11148"/>
<feature type="binding site" evidence="8">
    <location>
        <position position="148"/>
    </location>
    <ligand>
        <name>[4Fe-4S] cluster</name>
        <dbReference type="ChEBI" id="CHEBI:49883"/>
        <label>2</label>
        <note>4Fe-4S-S-AdoMet</note>
    </ligand>
</feature>
<comment type="similarity">
    <text evidence="8">Belongs to the methylthiotransferase family. RimO subfamily.</text>
</comment>
<evidence type="ECO:0000259" key="10">
    <source>
        <dbReference type="PROSITE" id="PS51918"/>
    </source>
</evidence>
<keyword evidence="12" id="KW-1185">Reference proteome</keyword>
<evidence type="ECO:0000256" key="3">
    <source>
        <dbReference type="ARBA" id="ARBA00022679"/>
    </source>
</evidence>
<dbReference type="PANTHER" id="PTHR43837">
    <property type="entry name" value="RIBOSOMAL PROTEIN S12 METHYLTHIOTRANSFERASE RIMO"/>
    <property type="match status" value="1"/>
</dbReference>
<dbReference type="InterPro" id="IPR012340">
    <property type="entry name" value="NA-bd_OB-fold"/>
</dbReference>
<evidence type="ECO:0000313" key="11">
    <source>
        <dbReference type="EMBL" id="SDN91437.1"/>
    </source>
</evidence>
<dbReference type="InterPro" id="IPR038135">
    <property type="entry name" value="Methylthiotransferase_N_sf"/>
</dbReference>
<dbReference type="InterPro" id="IPR006638">
    <property type="entry name" value="Elp3/MiaA/NifB-like_rSAM"/>
</dbReference>
<dbReference type="PANTHER" id="PTHR43837:SF1">
    <property type="entry name" value="RIBOSOMAL PROTEIN US12 METHYLTHIOTRANSFERASE RIMO"/>
    <property type="match status" value="1"/>
</dbReference>
<dbReference type="InterPro" id="IPR023404">
    <property type="entry name" value="rSAM_horseshoe"/>
</dbReference>
<dbReference type="PROSITE" id="PS01278">
    <property type="entry name" value="MTTASE_RADICAL"/>
    <property type="match status" value="1"/>
</dbReference>
<dbReference type="EMBL" id="FNIN01000011">
    <property type="protein sequence ID" value="SDN91437.1"/>
    <property type="molecule type" value="Genomic_DNA"/>
</dbReference>
<comment type="catalytic activity">
    <reaction evidence="8">
        <text>L-aspartate(89)-[ribosomal protein uS12]-hydrogen + (sulfur carrier)-SH + AH2 + 2 S-adenosyl-L-methionine = 3-methylsulfanyl-L-aspartate(89)-[ribosomal protein uS12]-hydrogen + (sulfur carrier)-H + 5'-deoxyadenosine + L-methionine + A + S-adenosyl-L-homocysteine + 2 H(+)</text>
        <dbReference type="Rhea" id="RHEA:37087"/>
        <dbReference type="Rhea" id="RHEA-COMP:10460"/>
        <dbReference type="Rhea" id="RHEA-COMP:10461"/>
        <dbReference type="Rhea" id="RHEA-COMP:14737"/>
        <dbReference type="Rhea" id="RHEA-COMP:14739"/>
        <dbReference type="ChEBI" id="CHEBI:13193"/>
        <dbReference type="ChEBI" id="CHEBI:15378"/>
        <dbReference type="ChEBI" id="CHEBI:17319"/>
        <dbReference type="ChEBI" id="CHEBI:17499"/>
        <dbReference type="ChEBI" id="CHEBI:29917"/>
        <dbReference type="ChEBI" id="CHEBI:29961"/>
        <dbReference type="ChEBI" id="CHEBI:57844"/>
        <dbReference type="ChEBI" id="CHEBI:57856"/>
        <dbReference type="ChEBI" id="CHEBI:59789"/>
        <dbReference type="ChEBI" id="CHEBI:64428"/>
        <dbReference type="ChEBI" id="CHEBI:73599"/>
        <dbReference type="EC" id="2.8.4.4"/>
    </reaction>
</comment>
<feature type="binding site" evidence="8">
    <location>
        <position position="152"/>
    </location>
    <ligand>
        <name>[4Fe-4S] cluster</name>
        <dbReference type="ChEBI" id="CHEBI:49883"/>
        <label>2</label>
        <note>4Fe-4S-S-AdoMet</note>
    </ligand>
</feature>
<dbReference type="InterPro" id="IPR002792">
    <property type="entry name" value="TRAM_dom"/>
</dbReference>
<feature type="binding site" evidence="8">
    <location>
        <position position="87"/>
    </location>
    <ligand>
        <name>[4Fe-4S] cluster</name>
        <dbReference type="ChEBI" id="CHEBI:49883"/>
        <label>1</label>
    </ligand>
</feature>
<dbReference type="Gene3D" id="3.80.30.20">
    <property type="entry name" value="tm_1862 like domain"/>
    <property type="match status" value="1"/>
</dbReference>
<reference evidence="11 12" key="1">
    <citation type="submission" date="2016-10" db="EMBL/GenBank/DDBJ databases">
        <authorList>
            <person name="de Groot N.N."/>
        </authorList>
    </citation>
    <scope>NUCLEOTIDE SEQUENCE [LARGE SCALE GENOMIC DNA]</scope>
    <source>
        <strain evidence="11 12">DSM 15269</strain>
    </source>
</reference>
<dbReference type="InterPro" id="IPR058240">
    <property type="entry name" value="rSAM_sf"/>
</dbReference>
<evidence type="ECO:0000256" key="2">
    <source>
        <dbReference type="ARBA" id="ARBA00022490"/>
    </source>
</evidence>
<dbReference type="GO" id="GO:0046872">
    <property type="term" value="F:metal ion binding"/>
    <property type="evidence" value="ECO:0007669"/>
    <property type="project" value="UniProtKB-KW"/>
</dbReference>
<keyword evidence="2 8" id="KW-0963">Cytoplasm</keyword>
<comment type="subcellular location">
    <subcellularLocation>
        <location evidence="8">Cytoplasm</location>
    </subcellularLocation>
</comment>
<evidence type="ECO:0000256" key="7">
    <source>
        <dbReference type="ARBA" id="ARBA00023014"/>
    </source>
</evidence>
<dbReference type="Gene3D" id="3.40.50.12160">
    <property type="entry name" value="Methylthiotransferase, N-terminal domain"/>
    <property type="match status" value="1"/>
</dbReference>
<evidence type="ECO:0000256" key="5">
    <source>
        <dbReference type="ARBA" id="ARBA00022723"/>
    </source>
</evidence>
<feature type="binding site" evidence="8">
    <location>
        <position position="52"/>
    </location>
    <ligand>
        <name>[4Fe-4S] cluster</name>
        <dbReference type="ChEBI" id="CHEBI:49883"/>
        <label>1</label>
    </ligand>
</feature>
<feature type="binding site" evidence="8">
    <location>
        <position position="18"/>
    </location>
    <ligand>
        <name>[4Fe-4S] cluster</name>
        <dbReference type="ChEBI" id="CHEBI:49883"/>
        <label>1</label>
    </ligand>
</feature>
<evidence type="ECO:0000256" key="4">
    <source>
        <dbReference type="ARBA" id="ARBA00022691"/>
    </source>
</evidence>
<dbReference type="Pfam" id="PF18693">
    <property type="entry name" value="TRAM_2"/>
    <property type="match status" value="1"/>
</dbReference>
<evidence type="ECO:0000256" key="1">
    <source>
        <dbReference type="ARBA" id="ARBA00022485"/>
    </source>
</evidence>
<keyword evidence="5 8" id="KW-0479">Metal-binding</keyword>
<sequence length="434" mass="49737">MKSPKSTSLKVFSLSLGCPKNLVDTENILGILKNFKPVHSPTEADLILLNTCSFIQPAVEEALEKIIFIIEQIKHLNPKPFFIVTGCLVNRYGIEIKKEFPEVDLWLPIAKQSQLTSKLEKYFPNAFKKSKRVLTTSSYAYLKISEGCNNRCSFCTIPSIRGKLKSKPLQKLILEASHIKNCGVKEIILIAQDLTAYGRDLGYKNGLATLLEHLANLEFSWIRMLYLYPGGINKNLLNIIKKYNNILPYFDLPLQHAHPEILKSMGRPFAKNPQKVLELIKEHIPEAVIRTTLIVGYPGESISHFEYLVQFVLKNQFHYLGVFTYFPEQGTRAAKLSNQVTSREKQRRYQEIMTLQQEISKKWLKTWKGKKEKILIDEPHPEWPTLFKGRTWFQAPEIDGFTYISSLNASPGKFVLANIEDTKTYDLIALDISD</sequence>
<accession>A0A1H0F9P7</accession>
<dbReference type="InterPro" id="IPR005840">
    <property type="entry name" value="Ribosomal_uS12_MeSTrfase_RimO"/>
</dbReference>
<evidence type="ECO:0000256" key="8">
    <source>
        <dbReference type="HAMAP-Rule" id="MF_01865"/>
    </source>
</evidence>
<dbReference type="PROSITE" id="PS51449">
    <property type="entry name" value="MTTASE_N"/>
    <property type="match status" value="1"/>
</dbReference>
<dbReference type="HAMAP" id="MF_01865">
    <property type="entry name" value="MTTase_RimO"/>
    <property type="match status" value="1"/>
</dbReference>
<dbReference type="EC" id="2.8.4.4" evidence="8"/>
<dbReference type="SFLD" id="SFLDG01082">
    <property type="entry name" value="B12-binding_domain_containing"/>
    <property type="match status" value="1"/>
</dbReference>
<feature type="domain" description="MTTase N-terminal" evidence="9">
    <location>
        <begin position="9"/>
        <end position="124"/>
    </location>
</feature>
<dbReference type="InterPro" id="IPR020612">
    <property type="entry name" value="Methylthiotransferase_CS"/>
</dbReference>
<dbReference type="InterPro" id="IPR005839">
    <property type="entry name" value="Methylthiotransferase"/>
</dbReference>
<gene>
    <name evidence="8" type="primary">rimO</name>
    <name evidence="11" type="ORF">SAMN04488516_11148</name>
</gene>
<dbReference type="GO" id="GO:0006400">
    <property type="term" value="P:tRNA modification"/>
    <property type="evidence" value="ECO:0007669"/>
    <property type="project" value="InterPro"/>
</dbReference>
<dbReference type="NCBIfam" id="TIGR00089">
    <property type="entry name" value="MiaB/RimO family radical SAM methylthiotransferase"/>
    <property type="match status" value="1"/>
</dbReference>
<keyword evidence="1 8" id="KW-0004">4Fe-4S</keyword>
<dbReference type="SFLD" id="SFLDF00274">
    <property type="entry name" value="ribosomal_protein_S12_methylth"/>
    <property type="match status" value="1"/>
</dbReference>
<dbReference type="SMART" id="SM00729">
    <property type="entry name" value="Elp3"/>
    <property type="match status" value="1"/>
</dbReference>
<dbReference type="SFLD" id="SFLDG01061">
    <property type="entry name" value="methylthiotransferase"/>
    <property type="match status" value="1"/>
</dbReference>
<dbReference type="SFLD" id="SFLDS00029">
    <property type="entry name" value="Radical_SAM"/>
    <property type="match status" value="1"/>
</dbReference>
<dbReference type="NCBIfam" id="TIGR01125">
    <property type="entry name" value="30S ribosomal protein S12 methylthiotransferase RimO"/>
    <property type="match status" value="1"/>
</dbReference>
<dbReference type="Gene3D" id="2.40.50.140">
    <property type="entry name" value="Nucleic acid-binding proteins"/>
    <property type="match status" value="1"/>
</dbReference>
<dbReference type="AlphaFoldDB" id="A0A1H0F9P7"/>
<organism evidence="11 12">
    <name type="scientific">Desulfonauticus submarinus</name>
    <dbReference type="NCBI Taxonomy" id="206665"/>
    <lineage>
        <taxon>Bacteria</taxon>
        <taxon>Pseudomonadati</taxon>
        <taxon>Thermodesulfobacteriota</taxon>
        <taxon>Desulfovibrionia</taxon>
        <taxon>Desulfovibrionales</taxon>
        <taxon>Desulfonauticaceae</taxon>
        <taxon>Desulfonauticus</taxon>
    </lineage>
</organism>
<comment type="function">
    <text evidence="8">Catalyzes the methylthiolation of an aspartic acid residue of ribosomal protein uS12.</text>
</comment>
<dbReference type="InterPro" id="IPR007197">
    <property type="entry name" value="rSAM"/>
</dbReference>
<feature type="binding site" evidence="8">
    <location>
        <position position="155"/>
    </location>
    <ligand>
        <name>[4Fe-4S] cluster</name>
        <dbReference type="ChEBI" id="CHEBI:49883"/>
        <label>2</label>
        <note>4Fe-4S-S-AdoMet</note>
    </ligand>
</feature>
<dbReference type="GO" id="GO:0103039">
    <property type="term" value="F:protein methylthiotransferase activity"/>
    <property type="evidence" value="ECO:0007669"/>
    <property type="project" value="UniProtKB-EC"/>
</dbReference>
<protein>
    <recommendedName>
        <fullName evidence="8">Ribosomal protein uS12 methylthiotransferase RimO</fullName>
        <shortName evidence="8">uS12 MTTase</shortName>
        <shortName evidence="8">uS12 methylthiotransferase</shortName>
        <ecNumber evidence="8">2.8.4.4</ecNumber>
    </recommendedName>
    <alternativeName>
        <fullName evidence="8">Ribosomal protein uS12 (aspartate-C(3))-methylthiotransferase</fullName>
    </alternativeName>
    <alternativeName>
        <fullName evidence="8">Ribosome maturation factor RimO</fullName>
    </alternativeName>
</protein>
<evidence type="ECO:0000259" key="9">
    <source>
        <dbReference type="PROSITE" id="PS51449"/>
    </source>
</evidence>
<evidence type="ECO:0000256" key="6">
    <source>
        <dbReference type="ARBA" id="ARBA00023004"/>
    </source>
</evidence>
<dbReference type="GO" id="GO:0035599">
    <property type="term" value="F:aspartic acid methylthiotransferase activity"/>
    <property type="evidence" value="ECO:0007669"/>
    <property type="project" value="TreeGrafter"/>
</dbReference>